<keyword evidence="5" id="KW-0547">Nucleotide-binding</keyword>
<comment type="subcellular location">
    <subcellularLocation>
        <location evidence="1">Cell membrane</location>
        <topology evidence="1">Peripheral membrane protein</topology>
    </subcellularLocation>
</comment>
<dbReference type="InterPro" id="IPR003593">
    <property type="entry name" value="AAA+_ATPase"/>
</dbReference>
<dbReference type="InterPro" id="IPR003439">
    <property type="entry name" value="ABC_transporter-like_ATP-bd"/>
</dbReference>
<evidence type="ECO:0000256" key="7">
    <source>
        <dbReference type="ARBA" id="ARBA00023136"/>
    </source>
</evidence>
<keyword evidence="4" id="KW-1003">Cell membrane</keyword>
<dbReference type="STRING" id="150033.RV14_GL002273"/>
<gene>
    <name evidence="9" type="ORF">RV14_GL002273</name>
</gene>
<evidence type="ECO:0000256" key="2">
    <source>
        <dbReference type="ARBA" id="ARBA00005417"/>
    </source>
</evidence>
<evidence type="ECO:0000313" key="10">
    <source>
        <dbReference type="Proteomes" id="UP000182152"/>
    </source>
</evidence>
<accession>A0A1L8WNT8</accession>
<keyword evidence="10" id="KW-1185">Reference proteome</keyword>
<dbReference type="SMART" id="SM00382">
    <property type="entry name" value="AAA"/>
    <property type="match status" value="1"/>
</dbReference>
<comment type="similarity">
    <text evidence="2">Belongs to the ABC transporter superfamily.</text>
</comment>
<reference evidence="9 10" key="1">
    <citation type="submission" date="2014-12" db="EMBL/GenBank/DDBJ databases">
        <title>Draft genome sequences of 29 type strains of Enterococci.</title>
        <authorList>
            <person name="Zhong Z."/>
            <person name="Sun Z."/>
            <person name="Liu W."/>
            <person name="Zhang W."/>
            <person name="Zhang H."/>
        </authorList>
    </citation>
    <scope>NUCLEOTIDE SEQUENCE [LARGE SCALE GENOMIC DNA]</scope>
    <source>
        <strain evidence="9 10">DSM 15687</strain>
    </source>
</reference>
<organism evidence="9 10">
    <name type="scientific">Enterococcus ratti</name>
    <dbReference type="NCBI Taxonomy" id="150033"/>
    <lineage>
        <taxon>Bacteria</taxon>
        <taxon>Bacillati</taxon>
        <taxon>Bacillota</taxon>
        <taxon>Bacilli</taxon>
        <taxon>Lactobacillales</taxon>
        <taxon>Enterococcaceae</taxon>
        <taxon>Enterococcus</taxon>
    </lineage>
</organism>
<dbReference type="OrthoDB" id="9806285at2"/>
<evidence type="ECO:0000256" key="6">
    <source>
        <dbReference type="ARBA" id="ARBA00022840"/>
    </source>
</evidence>
<dbReference type="PANTHER" id="PTHR43297:SF2">
    <property type="entry name" value="DIPEPTIDE TRANSPORT ATP-BINDING PROTEIN DPPD"/>
    <property type="match status" value="1"/>
</dbReference>
<evidence type="ECO:0000256" key="5">
    <source>
        <dbReference type="ARBA" id="ARBA00022741"/>
    </source>
</evidence>
<dbReference type="Gene3D" id="3.40.50.300">
    <property type="entry name" value="P-loop containing nucleotide triphosphate hydrolases"/>
    <property type="match status" value="1"/>
</dbReference>
<dbReference type="AlphaFoldDB" id="A0A1L8WNT8"/>
<dbReference type="InterPro" id="IPR050388">
    <property type="entry name" value="ABC_Ni/Peptide_Import"/>
</dbReference>
<proteinExistence type="inferred from homology"/>
<dbReference type="EMBL" id="JXLB01000008">
    <property type="protein sequence ID" value="OJG82698.1"/>
    <property type="molecule type" value="Genomic_DNA"/>
</dbReference>
<dbReference type="GO" id="GO:0016887">
    <property type="term" value="F:ATP hydrolysis activity"/>
    <property type="evidence" value="ECO:0007669"/>
    <property type="project" value="InterPro"/>
</dbReference>
<dbReference type="InterPro" id="IPR027417">
    <property type="entry name" value="P-loop_NTPase"/>
</dbReference>
<dbReference type="Pfam" id="PF00005">
    <property type="entry name" value="ABC_tran"/>
    <property type="match status" value="1"/>
</dbReference>
<dbReference type="GO" id="GO:0005524">
    <property type="term" value="F:ATP binding"/>
    <property type="evidence" value="ECO:0007669"/>
    <property type="project" value="UniProtKB-KW"/>
</dbReference>
<name>A0A1L8WNT8_9ENTE</name>
<dbReference type="PROSITE" id="PS50893">
    <property type="entry name" value="ABC_TRANSPORTER_2"/>
    <property type="match status" value="1"/>
</dbReference>
<dbReference type="PANTHER" id="PTHR43297">
    <property type="entry name" value="OLIGOPEPTIDE TRANSPORT ATP-BINDING PROTEIN APPD"/>
    <property type="match status" value="1"/>
</dbReference>
<evidence type="ECO:0000259" key="8">
    <source>
        <dbReference type="PROSITE" id="PS50893"/>
    </source>
</evidence>
<feature type="domain" description="ABC transporter" evidence="8">
    <location>
        <begin position="3"/>
        <end position="250"/>
    </location>
</feature>
<dbReference type="GO" id="GO:0005886">
    <property type="term" value="C:plasma membrane"/>
    <property type="evidence" value="ECO:0007669"/>
    <property type="project" value="UniProtKB-SubCell"/>
</dbReference>
<keyword evidence="3" id="KW-0813">Transport</keyword>
<keyword evidence="6" id="KW-0067">ATP-binding</keyword>
<sequence>MEIFINNLIVKEKNTDNQLLKELNFRLNEKQIQGIIGPSGSGKTTLLHVLAGVSHPTLQVHGSFTWTKNGEKEKEKFFSNTHSLRKQFSMGYIPQNAMNIFDPIETMQHQLMETFCENGWSKKEANEKISCILNDFQLDQSILTRYPHELSGGILQRCTIGIALQLKPQILLADEPTSSVDQEVKQIILDEFKEYSRKNNAMIVLTTHDYSVIQQLCDQLLILENGCCHYMGDTKTAEQEAAFYSEIKNIHEKMETYVKELLNE</sequence>
<evidence type="ECO:0000313" key="9">
    <source>
        <dbReference type="EMBL" id="OJG82698.1"/>
    </source>
</evidence>
<dbReference type="SUPFAM" id="SSF52540">
    <property type="entry name" value="P-loop containing nucleoside triphosphate hydrolases"/>
    <property type="match status" value="1"/>
</dbReference>
<protein>
    <recommendedName>
        <fullName evidence="8">ABC transporter domain-containing protein</fullName>
    </recommendedName>
</protein>
<keyword evidence="7" id="KW-0472">Membrane</keyword>
<dbReference type="RefSeq" id="WP_071855262.1">
    <property type="nucleotide sequence ID" value="NZ_JXLB01000008.1"/>
</dbReference>
<evidence type="ECO:0000256" key="4">
    <source>
        <dbReference type="ARBA" id="ARBA00022475"/>
    </source>
</evidence>
<evidence type="ECO:0000256" key="1">
    <source>
        <dbReference type="ARBA" id="ARBA00004202"/>
    </source>
</evidence>
<dbReference type="Proteomes" id="UP000182152">
    <property type="component" value="Unassembled WGS sequence"/>
</dbReference>
<evidence type="ECO:0000256" key="3">
    <source>
        <dbReference type="ARBA" id="ARBA00022448"/>
    </source>
</evidence>
<comment type="caution">
    <text evidence="9">The sequence shown here is derived from an EMBL/GenBank/DDBJ whole genome shotgun (WGS) entry which is preliminary data.</text>
</comment>